<dbReference type="InterPro" id="IPR036388">
    <property type="entry name" value="WH-like_DNA-bd_sf"/>
</dbReference>
<protein>
    <submittedName>
        <fullName evidence="6">LuxR family transcriptional regulator</fullName>
    </submittedName>
</protein>
<evidence type="ECO:0000313" key="7">
    <source>
        <dbReference type="Proteomes" id="UP000292452"/>
    </source>
</evidence>
<evidence type="ECO:0000256" key="1">
    <source>
        <dbReference type="ARBA" id="ARBA00023015"/>
    </source>
</evidence>
<keyword evidence="3" id="KW-0804">Transcription</keyword>
<keyword evidence="7" id="KW-1185">Reference proteome</keyword>
<dbReference type="SMART" id="SM00421">
    <property type="entry name" value="HTH_LUXR"/>
    <property type="match status" value="1"/>
</dbReference>
<dbReference type="OrthoDB" id="4865864at2"/>
<keyword evidence="1" id="KW-0805">Transcription regulation</keyword>
<sequence length="105" mass="11317">MHGERLQVGGGVGRRIGGGGGRPASVEGSVLQVLTPRELEVFSVLPDGEGNRELARRLGIAERTVKAHLTSITRKLGLRSRVEAALLSAEWSDDLRPDPKDLDRP</sequence>
<comment type="caution">
    <text evidence="6">The sequence shown here is derived from an EMBL/GenBank/DDBJ whole genome shotgun (WGS) entry which is preliminary data.</text>
</comment>
<evidence type="ECO:0000313" key="6">
    <source>
        <dbReference type="EMBL" id="TBO56604.1"/>
    </source>
</evidence>
<dbReference type="InterPro" id="IPR016032">
    <property type="entry name" value="Sig_transdc_resp-reg_C-effctor"/>
</dbReference>
<gene>
    <name evidence="6" type="ORF">EYS09_27110</name>
</gene>
<proteinExistence type="predicted"/>
<accession>A0A4Q9HP04</accession>
<dbReference type="CDD" id="cd06170">
    <property type="entry name" value="LuxR_C_like"/>
    <property type="match status" value="1"/>
</dbReference>
<dbReference type="RefSeq" id="WP_094792102.1">
    <property type="nucleotide sequence ID" value="NZ_NDXL01000001.1"/>
</dbReference>
<dbReference type="PROSITE" id="PS50043">
    <property type="entry name" value="HTH_LUXR_2"/>
    <property type="match status" value="1"/>
</dbReference>
<name>A0A4Q9HP04_STRKA</name>
<dbReference type="EMBL" id="SIXH01000317">
    <property type="protein sequence ID" value="TBO56604.1"/>
    <property type="molecule type" value="Genomic_DNA"/>
</dbReference>
<dbReference type="Pfam" id="PF00196">
    <property type="entry name" value="GerE"/>
    <property type="match status" value="1"/>
</dbReference>
<feature type="region of interest" description="Disordered" evidence="4">
    <location>
        <begin position="1"/>
        <end position="24"/>
    </location>
</feature>
<dbReference type="Proteomes" id="UP000292452">
    <property type="component" value="Unassembled WGS sequence"/>
</dbReference>
<reference evidence="6 7" key="1">
    <citation type="submission" date="2019-02" db="EMBL/GenBank/DDBJ databases">
        <title>Draft Genome Sequence of Streptomyces sp. AM-2504, identified by 16S rRNA comparative analysis as a Streptomyces Kasugaensis strain.</title>
        <authorList>
            <person name="Napolioni V."/>
            <person name="Giuliodori A.M."/>
            <person name="Spurio R."/>
            <person name="Fabbretti A."/>
        </authorList>
    </citation>
    <scope>NUCLEOTIDE SEQUENCE [LARGE SCALE GENOMIC DNA]</scope>
    <source>
        <strain evidence="6 7">AM-2504</strain>
    </source>
</reference>
<evidence type="ECO:0000256" key="2">
    <source>
        <dbReference type="ARBA" id="ARBA00023125"/>
    </source>
</evidence>
<dbReference type="Gene3D" id="1.10.10.10">
    <property type="entry name" value="Winged helix-like DNA-binding domain superfamily/Winged helix DNA-binding domain"/>
    <property type="match status" value="1"/>
</dbReference>
<organism evidence="6 7">
    <name type="scientific">Streptomyces kasugaensis</name>
    <dbReference type="NCBI Taxonomy" id="1946"/>
    <lineage>
        <taxon>Bacteria</taxon>
        <taxon>Bacillati</taxon>
        <taxon>Actinomycetota</taxon>
        <taxon>Actinomycetes</taxon>
        <taxon>Kitasatosporales</taxon>
        <taxon>Streptomycetaceae</taxon>
        <taxon>Streptomyces</taxon>
    </lineage>
</organism>
<dbReference type="SUPFAM" id="SSF46894">
    <property type="entry name" value="C-terminal effector domain of the bipartite response regulators"/>
    <property type="match status" value="1"/>
</dbReference>
<dbReference type="PRINTS" id="PR00038">
    <property type="entry name" value="HTHLUXR"/>
</dbReference>
<evidence type="ECO:0000256" key="3">
    <source>
        <dbReference type="ARBA" id="ARBA00023163"/>
    </source>
</evidence>
<feature type="domain" description="HTH luxR-type" evidence="5">
    <location>
        <begin position="27"/>
        <end position="92"/>
    </location>
</feature>
<feature type="compositionally biased region" description="Gly residues" evidence="4">
    <location>
        <begin position="8"/>
        <end position="22"/>
    </location>
</feature>
<dbReference type="InterPro" id="IPR000792">
    <property type="entry name" value="Tscrpt_reg_LuxR_C"/>
</dbReference>
<dbReference type="PANTHER" id="PTHR44688">
    <property type="entry name" value="DNA-BINDING TRANSCRIPTIONAL ACTIVATOR DEVR_DOSR"/>
    <property type="match status" value="1"/>
</dbReference>
<dbReference type="PANTHER" id="PTHR44688:SF16">
    <property type="entry name" value="DNA-BINDING TRANSCRIPTIONAL ACTIVATOR DEVR_DOSR"/>
    <property type="match status" value="1"/>
</dbReference>
<dbReference type="GO" id="GO:0006355">
    <property type="term" value="P:regulation of DNA-templated transcription"/>
    <property type="evidence" value="ECO:0007669"/>
    <property type="project" value="InterPro"/>
</dbReference>
<evidence type="ECO:0000259" key="5">
    <source>
        <dbReference type="PROSITE" id="PS50043"/>
    </source>
</evidence>
<dbReference type="GO" id="GO:0003677">
    <property type="term" value="F:DNA binding"/>
    <property type="evidence" value="ECO:0007669"/>
    <property type="project" value="UniProtKB-KW"/>
</dbReference>
<dbReference type="GeneID" id="97377444"/>
<dbReference type="AlphaFoldDB" id="A0A4Q9HP04"/>
<keyword evidence="2" id="KW-0238">DNA-binding</keyword>
<evidence type="ECO:0000256" key="4">
    <source>
        <dbReference type="SAM" id="MobiDB-lite"/>
    </source>
</evidence>